<comment type="subcellular location">
    <subcellularLocation>
        <location evidence="1">Nucleus</location>
    </subcellularLocation>
</comment>
<dbReference type="InterPro" id="IPR035979">
    <property type="entry name" value="RBD_domain_sf"/>
</dbReference>
<dbReference type="PANTHER" id="PTHR22792">
    <property type="entry name" value="LUPUS LA PROTEIN-RELATED"/>
    <property type="match status" value="1"/>
</dbReference>
<dbReference type="SUPFAM" id="SSF54928">
    <property type="entry name" value="RNA-binding domain, RBD"/>
    <property type="match status" value="1"/>
</dbReference>
<feature type="domain" description="RRM" evidence="6">
    <location>
        <begin position="113"/>
        <end position="203"/>
    </location>
</feature>
<dbReference type="Gene3D" id="3.30.70.330">
    <property type="match status" value="2"/>
</dbReference>
<keyword evidence="3" id="KW-0539">Nucleus</keyword>
<dbReference type="PROSITE" id="PS51939">
    <property type="entry name" value="XRRM"/>
    <property type="match status" value="1"/>
</dbReference>
<dbReference type="STRING" id="105785.A0A2J7RNY9"/>
<dbReference type="Pfam" id="PF08777">
    <property type="entry name" value="RRM_3"/>
    <property type="match status" value="1"/>
</dbReference>
<dbReference type="InterPro" id="IPR012677">
    <property type="entry name" value="Nucleotide-bd_a/b_plait_sf"/>
</dbReference>
<dbReference type="GO" id="GO:0003729">
    <property type="term" value="F:mRNA binding"/>
    <property type="evidence" value="ECO:0007669"/>
    <property type="project" value="TreeGrafter"/>
</dbReference>
<dbReference type="FunCoup" id="A0A2J7RNY9">
    <property type="interactions" value="2429"/>
</dbReference>
<feature type="compositionally biased region" description="Basic residues" evidence="5">
    <location>
        <begin position="325"/>
        <end position="339"/>
    </location>
</feature>
<feature type="compositionally biased region" description="Basic and acidic residues" evidence="5">
    <location>
        <begin position="359"/>
        <end position="375"/>
    </location>
</feature>
<evidence type="ECO:0000256" key="5">
    <source>
        <dbReference type="SAM" id="MobiDB-lite"/>
    </source>
</evidence>
<dbReference type="OrthoDB" id="439993at2759"/>
<dbReference type="InterPro" id="IPR036388">
    <property type="entry name" value="WH-like_DNA-bd_sf"/>
</dbReference>
<evidence type="ECO:0000259" key="7">
    <source>
        <dbReference type="PROSITE" id="PS50961"/>
    </source>
</evidence>
<dbReference type="InterPro" id="IPR000504">
    <property type="entry name" value="RRM_dom"/>
</dbReference>
<evidence type="ECO:0000256" key="1">
    <source>
        <dbReference type="ARBA" id="ARBA00004123"/>
    </source>
</evidence>
<dbReference type="GO" id="GO:0005829">
    <property type="term" value="C:cytosol"/>
    <property type="evidence" value="ECO:0007669"/>
    <property type="project" value="TreeGrafter"/>
</dbReference>
<feature type="domain" description="HTH La-type RNA-binding" evidence="7">
    <location>
        <begin position="11"/>
        <end position="101"/>
    </location>
</feature>
<dbReference type="InterPro" id="IPR002344">
    <property type="entry name" value="Lupus_La"/>
</dbReference>
<dbReference type="GO" id="GO:0010494">
    <property type="term" value="C:cytoplasmic stress granule"/>
    <property type="evidence" value="ECO:0007669"/>
    <property type="project" value="TreeGrafter"/>
</dbReference>
<dbReference type="CDD" id="cd08028">
    <property type="entry name" value="LARP_3"/>
    <property type="match status" value="1"/>
</dbReference>
<evidence type="ECO:0000256" key="2">
    <source>
        <dbReference type="ARBA" id="ARBA00022884"/>
    </source>
</evidence>
<protein>
    <recommendedName>
        <fullName evidence="11">La protein-like protein</fullName>
    </recommendedName>
</protein>
<dbReference type="SMART" id="SM00360">
    <property type="entry name" value="RRM"/>
    <property type="match status" value="1"/>
</dbReference>
<dbReference type="AlphaFoldDB" id="A0A2J7RNY9"/>
<accession>A0A2J7RNY9</accession>
<evidence type="ECO:0000259" key="8">
    <source>
        <dbReference type="PROSITE" id="PS51939"/>
    </source>
</evidence>
<dbReference type="SUPFAM" id="SSF46785">
    <property type="entry name" value="Winged helix' DNA-binding domain"/>
    <property type="match status" value="1"/>
</dbReference>
<keyword evidence="10" id="KW-1185">Reference proteome</keyword>
<evidence type="ECO:0000256" key="4">
    <source>
        <dbReference type="PROSITE-ProRule" id="PRU00332"/>
    </source>
</evidence>
<dbReference type="InterPro" id="IPR006630">
    <property type="entry name" value="La_HTH"/>
</dbReference>
<dbReference type="SMART" id="SM00715">
    <property type="entry name" value="LA"/>
    <property type="match status" value="1"/>
</dbReference>
<evidence type="ECO:0000313" key="9">
    <source>
        <dbReference type="EMBL" id="PNF42544.1"/>
    </source>
</evidence>
<reference evidence="9 10" key="1">
    <citation type="submission" date="2017-12" db="EMBL/GenBank/DDBJ databases">
        <title>Hemimetabolous genomes reveal molecular basis of termite eusociality.</title>
        <authorList>
            <person name="Harrison M.C."/>
            <person name="Jongepier E."/>
            <person name="Robertson H.M."/>
            <person name="Arning N."/>
            <person name="Bitard-Feildel T."/>
            <person name="Chao H."/>
            <person name="Childers C.P."/>
            <person name="Dinh H."/>
            <person name="Doddapaneni H."/>
            <person name="Dugan S."/>
            <person name="Gowin J."/>
            <person name="Greiner C."/>
            <person name="Han Y."/>
            <person name="Hu H."/>
            <person name="Hughes D.S.T."/>
            <person name="Huylmans A.-K."/>
            <person name="Kemena C."/>
            <person name="Kremer L.P.M."/>
            <person name="Lee S.L."/>
            <person name="Lopez-Ezquerra A."/>
            <person name="Mallet L."/>
            <person name="Monroy-Kuhn J.M."/>
            <person name="Moser A."/>
            <person name="Murali S.C."/>
            <person name="Muzny D.M."/>
            <person name="Otani S."/>
            <person name="Piulachs M.-D."/>
            <person name="Poelchau M."/>
            <person name="Qu J."/>
            <person name="Schaub F."/>
            <person name="Wada-Katsumata A."/>
            <person name="Worley K.C."/>
            <person name="Xie Q."/>
            <person name="Ylla G."/>
            <person name="Poulsen M."/>
            <person name="Gibbs R.A."/>
            <person name="Schal C."/>
            <person name="Richards S."/>
            <person name="Belles X."/>
            <person name="Korb J."/>
            <person name="Bornberg-Bauer E."/>
        </authorList>
    </citation>
    <scope>NUCLEOTIDE SEQUENCE [LARGE SCALE GENOMIC DNA]</scope>
    <source>
        <tissue evidence="9">Whole body</tissue>
    </source>
</reference>
<dbReference type="PROSITE" id="PS50961">
    <property type="entry name" value="HTH_LA"/>
    <property type="match status" value="1"/>
</dbReference>
<evidence type="ECO:0000313" key="10">
    <source>
        <dbReference type="Proteomes" id="UP000235965"/>
    </source>
</evidence>
<keyword evidence="2 4" id="KW-0694">RNA-binding</keyword>
<dbReference type="GO" id="GO:0045727">
    <property type="term" value="P:positive regulation of translation"/>
    <property type="evidence" value="ECO:0007669"/>
    <property type="project" value="TreeGrafter"/>
</dbReference>
<dbReference type="GO" id="GO:0008033">
    <property type="term" value="P:tRNA processing"/>
    <property type="evidence" value="ECO:0007669"/>
    <property type="project" value="TreeGrafter"/>
</dbReference>
<dbReference type="GO" id="GO:0005634">
    <property type="term" value="C:nucleus"/>
    <property type="evidence" value="ECO:0007669"/>
    <property type="project" value="UniProtKB-SubCell"/>
</dbReference>
<dbReference type="EMBL" id="NEVH01002144">
    <property type="protein sequence ID" value="PNF42544.1"/>
    <property type="molecule type" value="Genomic_DNA"/>
</dbReference>
<feature type="compositionally biased region" description="Gly residues" evidence="5">
    <location>
        <begin position="340"/>
        <end position="350"/>
    </location>
</feature>
<feature type="domain" description="XRRM" evidence="8">
    <location>
        <begin position="229"/>
        <end position="348"/>
    </location>
</feature>
<sequence length="375" mass="42610">MADGDANGVQEKTAPSLNDQIVRQIEYYFGDINLPRDKFLQEQIKLEDGWVPLEVILKFKRLSNLTTDPDVIVTALEASELMEVSDDRKKIRRNPNSPLPVFNEERRKELMTRTVYCKGFPAEGTTLDKLLDFFSSYGPVDNVQMRSYIDKATNKYIFKGSVFVIFKTKELAEDFLKEDVKYGDIELIKKWQSKYLEQKKKEHAMKKKAGKKEASNAKAVAEGEQKKDSLPKGAILHLKGINGETTLENIREILLKEGLDVAFINFSKGSEEAWVRLLGENSAKEYVKKLKDGKLTVCGTELDARSLEGDEEVKFLEKAKDQMKKRQQNVRKKKNRKGGRGGGRAGGKSGFMGKRKRSPTRDTPSKKQDTNETNN</sequence>
<dbReference type="Pfam" id="PF05383">
    <property type="entry name" value="La"/>
    <property type="match status" value="1"/>
</dbReference>
<organism evidence="9 10">
    <name type="scientific">Cryptotermes secundus</name>
    <dbReference type="NCBI Taxonomy" id="105785"/>
    <lineage>
        <taxon>Eukaryota</taxon>
        <taxon>Metazoa</taxon>
        <taxon>Ecdysozoa</taxon>
        <taxon>Arthropoda</taxon>
        <taxon>Hexapoda</taxon>
        <taxon>Insecta</taxon>
        <taxon>Pterygota</taxon>
        <taxon>Neoptera</taxon>
        <taxon>Polyneoptera</taxon>
        <taxon>Dictyoptera</taxon>
        <taxon>Blattodea</taxon>
        <taxon>Blattoidea</taxon>
        <taxon>Termitoidae</taxon>
        <taxon>Kalotermitidae</taxon>
        <taxon>Cryptotermitinae</taxon>
        <taxon>Cryptotermes</taxon>
    </lineage>
</organism>
<feature type="region of interest" description="Disordered" evidence="5">
    <location>
        <begin position="320"/>
        <end position="375"/>
    </location>
</feature>
<dbReference type="InterPro" id="IPR036390">
    <property type="entry name" value="WH_DNA-bd_sf"/>
</dbReference>
<dbReference type="GO" id="GO:1990904">
    <property type="term" value="C:ribonucleoprotein complex"/>
    <property type="evidence" value="ECO:0007669"/>
    <property type="project" value="UniProtKB-UniRule"/>
</dbReference>
<dbReference type="Proteomes" id="UP000235965">
    <property type="component" value="Unassembled WGS sequence"/>
</dbReference>
<proteinExistence type="predicted"/>
<evidence type="ECO:0000256" key="3">
    <source>
        <dbReference type="ARBA" id="ARBA00023242"/>
    </source>
</evidence>
<dbReference type="Pfam" id="PF00076">
    <property type="entry name" value="RRM_1"/>
    <property type="match status" value="1"/>
</dbReference>
<dbReference type="PROSITE" id="PS50102">
    <property type="entry name" value="RRM"/>
    <property type="match status" value="1"/>
</dbReference>
<evidence type="ECO:0000259" key="6">
    <source>
        <dbReference type="PROSITE" id="PS50102"/>
    </source>
</evidence>
<name>A0A2J7RNY9_9NEOP</name>
<dbReference type="PRINTS" id="PR00302">
    <property type="entry name" value="LUPUSLA"/>
</dbReference>
<dbReference type="Gene3D" id="1.10.10.10">
    <property type="entry name" value="Winged helix-like DNA-binding domain superfamily/Winged helix DNA-binding domain"/>
    <property type="match status" value="1"/>
</dbReference>
<dbReference type="InterPro" id="IPR045180">
    <property type="entry name" value="La_dom_prot"/>
</dbReference>
<dbReference type="InParanoid" id="A0A2J7RNY9"/>
<dbReference type="InterPro" id="IPR014886">
    <property type="entry name" value="La_xRRM"/>
</dbReference>
<evidence type="ECO:0008006" key="11">
    <source>
        <dbReference type="Google" id="ProtNLM"/>
    </source>
</evidence>
<comment type="caution">
    <text evidence="9">The sequence shown here is derived from an EMBL/GenBank/DDBJ whole genome shotgun (WGS) entry which is preliminary data.</text>
</comment>
<gene>
    <name evidence="9" type="ORF">B7P43_G06924</name>
</gene>
<dbReference type="PANTHER" id="PTHR22792:SF166">
    <property type="entry name" value="LUPUS LA PROTEIN HOMOLOG"/>
    <property type="match status" value="1"/>
</dbReference>
<dbReference type="CDD" id="cd12291">
    <property type="entry name" value="RRM1_La"/>
    <property type="match status" value="1"/>
</dbReference>